<dbReference type="CDD" id="cd14688">
    <property type="entry name" value="bZIP_YAP"/>
    <property type="match status" value="1"/>
</dbReference>
<feature type="region of interest" description="Disordered" evidence="1">
    <location>
        <begin position="106"/>
        <end position="126"/>
    </location>
</feature>
<dbReference type="EMBL" id="JAVHNR010000001">
    <property type="protein sequence ID" value="KAK6357709.1"/>
    <property type="molecule type" value="Genomic_DNA"/>
</dbReference>
<accession>A0AAN8NIV5</accession>
<dbReference type="PANTHER" id="PTHR42070:SF1">
    <property type="entry name" value="FILAMENT ASSOCIATED PROTEIN, PUTATIVE (AFU_ORTHOLOGUE AFUA_8G06630)-RELATED"/>
    <property type="match status" value="1"/>
</dbReference>
<evidence type="ECO:0008006" key="4">
    <source>
        <dbReference type="Google" id="ProtNLM"/>
    </source>
</evidence>
<organism evidence="2 3">
    <name type="scientific">Orbilia javanica</name>
    <dbReference type="NCBI Taxonomy" id="47235"/>
    <lineage>
        <taxon>Eukaryota</taxon>
        <taxon>Fungi</taxon>
        <taxon>Dikarya</taxon>
        <taxon>Ascomycota</taxon>
        <taxon>Pezizomycotina</taxon>
        <taxon>Orbiliomycetes</taxon>
        <taxon>Orbiliales</taxon>
        <taxon>Orbiliaceae</taxon>
        <taxon>Orbilia</taxon>
    </lineage>
</organism>
<gene>
    <name evidence="2" type="ORF">TWF718_002018</name>
</gene>
<evidence type="ECO:0000256" key="1">
    <source>
        <dbReference type="SAM" id="MobiDB-lite"/>
    </source>
</evidence>
<dbReference type="PANTHER" id="PTHR42070">
    <property type="entry name" value="FILAMENT ASSOCIATED PROTEIN, PUTATIVE (AFU_ORTHOLOGUE AFUA_8G06630)-RELATED"/>
    <property type="match status" value="1"/>
</dbReference>
<reference evidence="2 3" key="1">
    <citation type="submission" date="2019-10" db="EMBL/GenBank/DDBJ databases">
        <authorList>
            <person name="Palmer J.M."/>
        </authorList>
    </citation>
    <scope>NUCLEOTIDE SEQUENCE [LARGE SCALE GENOMIC DNA]</scope>
    <source>
        <strain evidence="2 3">TWF718</strain>
    </source>
</reference>
<keyword evidence="3" id="KW-1185">Reference proteome</keyword>
<dbReference type="AlphaFoldDB" id="A0AAN8NIV5"/>
<comment type="caution">
    <text evidence="2">The sequence shown here is derived from an EMBL/GenBank/DDBJ whole genome shotgun (WGS) entry which is preliminary data.</text>
</comment>
<evidence type="ECO:0000313" key="2">
    <source>
        <dbReference type="EMBL" id="KAK6357709.1"/>
    </source>
</evidence>
<feature type="compositionally biased region" description="Low complexity" evidence="1">
    <location>
        <begin position="107"/>
        <end position="119"/>
    </location>
</feature>
<evidence type="ECO:0000313" key="3">
    <source>
        <dbReference type="Proteomes" id="UP001313282"/>
    </source>
</evidence>
<protein>
    <recommendedName>
        <fullName evidence="4">BZIP domain-containing protein</fullName>
    </recommendedName>
</protein>
<sequence length="213" mass="23042">MADKPAKLRIRDNQRRSRANKKEYIASLEQKITEYNARGVQATIAMQTAARAVALENARLRKLLGEVGVSPERVNSYLQSFSASPEPQNELQEIIQPQVCGNGPGATGSCSGPCGSSKKSSGDTALPLPRVVEPEVLKVEPQEPSETEQSLCTESGGDPTLETPCEAAASIILQMKGHGDKDALYTKFGCRKTSLGSCTIKNTDLFRIMDEEE</sequence>
<proteinExistence type="predicted"/>
<dbReference type="Proteomes" id="UP001313282">
    <property type="component" value="Unassembled WGS sequence"/>
</dbReference>
<name>A0AAN8NIV5_9PEZI</name>